<organism evidence="2 3">
    <name type="scientific">Gryllus longicercus</name>
    <dbReference type="NCBI Taxonomy" id="2509291"/>
    <lineage>
        <taxon>Eukaryota</taxon>
        <taxon>Metazoa</taxon>
        <taxon>Ecdysozoa</taxon>
        <taxon>Arthropoda</taxon>
        <taxon>Hexapoda</taxon>
        <taxon>Insecta</taxon>
        <taxon>Pterygota</taxon>
        <taxon>Neoptera</taxon>
        <taxon>Polyneoptera</taxon>
        <taxon>Orthoptera</taxon>
        <taxon>Ensifera</taxon>
        <taxon>Gryllidea</taxon>
        <taxon>Grylloidea</taxon>
        <taxon>Gryllidae</taxon>
        <taxon>Gryllinae</taxon>
        <taxon>Gryllus</taxon>
    </lineage>
</organism>
<proteinExistence type="predicted"/>
<keyword evidence="3" id="KW-1185">Reference proteome</keyword>
<feature type="region of interest" description="Disordered" evidence="1">
    <location>
        <begin position="99"/>
        <end position="227"/>
    </location>
</feature>
<dbReference type="Proteomes" id="UP001378592">
    <property type="component" value="Unassembled WGS sequence"/>
</dbReference>
<name>A0AAN9Z914_9ORTH</name>
<evidence type="ECO:0000313" key="2">
    <source>
        <dbReference type="EMBL" id="KAK7867297.1"/>
    </source>
</evidence>
<gene>
    <name evidence="2" type="ORF">R5R35_002123</name>
</gene>
<feature type="compositionally biased region" description="Polar residues" evidence="1">
    <location>
        <begin position="122"/>
        <end position="137"/>
    </location>
</feature>
<feature type="compositionally biased region" description="Basic and acidic residues" evidence="1">
    <location>
        <begin position="99"/>
        <end position="116"/>
    </location>
</feature>
<sequence length="227" mass="24712">MVSSWRVSDVGSANTGHQNSKSHSSLLPSGTTSRTAALIARTSTGTLKGNKRDKSSKDKRRSRKSDQGLTVAQSPPNTQWYTTESIEVPTTPVFELRQELTPKRPLRSEIERERRLSRTSSGHFSIKSSPSTSTLRFNGTIPGNRDSIGTTDSTASEEDAIPPPLPQKVREADYCNLPGDTDVPCETTQPPSTPKVRTKPPPPEPVEDSRPPTPPPKRPPLKPPTAS</sequence>
<feature type="compositionally biased region" description="Pro residues" evidence="1">
    <location>
        <begin position="211"/>
        <end position="227"/>
    </location>
</feature>
<accession>A0AAN9Z914</accession>
<feature type="compositionally biased region" description="Polar residues" evidence="1">
    <location>
        <begin position="67"/>
        <end position="85"/>
    </location>
</feature>
<feature type="compositionally biased region" description="Polar residues" evidence="1">
    <location>
        <begin position="1"/>
        <end position="47"/>
    </location>
</feature>
<dbReference type="EMBL" id="JAZDUA010000123">
    <property type="protein sequence ID" value="KAK7867297.1"/>
    <property type="molecule type" value="Genomic_DNA"/>
</dbReference>
<evidence type="ECO:0000313" key="3">
    <source>
        <dbReference type="Proteomes" id="UP001378592"/>
    </source>
</evidence>
<reference evidence="2 3" key="1">
    <citation type="submission" date="2024-03" db="EMBL/GenBank/DDBJ databases">
        <title>The genome assembly and annotation of the cricket Gryllus longicercus Weissman &amp; Gray.</title>
        <authorList>
            <person name="Szrajer S."/>
            <person name="Gray D."/>
            <person name="Ylla G."/>
        </authorList>
    </citation>
    <scope>NUCLEOTIDE SEQUENCE [LARGE SCALE GENOMIC DNA]</scope>
    <source>
        <strain evidence="2">DAG 2021-001</strain>
        <tissue evidence="2">Whole body minus gut</tissue>
    </source>
</reference>
<dbReference type="AlphaFoldDB" id="A0AAN9Z914"/>
<evidence type="ECO:0000256" key="1">
    <source>
        <dbReference type="SAM" id="MobiDB-lite"/>
    </source>
</evidence>
<comment type="caution">
    <text evidence="2">The sequence shown here is derived from an EMBL/GenBank/DDBJ whole genome shotgun (WGS) entry which is preliminary data.</text>
</comment>
<protein>
    <submittedName>
        <fullName evidence="2">Uncharacterized protein</fullName>
    </submittedName>
</protein>
<feature type="region of interest" description="Disordered" evidence="1">
    <location>
        <begin position="1"/>
        <end position="86"/>
    </location>
</feature>